<proteinExistence type="predicted"/>
<sequence>MTRYPASTNYDSQPYPFSRGPTTRLICLVGLAACWIVCGSGLVLGIFTYRRGVVTIGVSNSGREVMLLALVSAISLINEVLGYIHGTTLRWALAREGRLEFNTNLRLLPAAKLSTLPPNWWPVNLLMLLALVVSYSSAPLNVFDHSSGQITHPATPPKRSCFLVQ</sequence>
<feature type="transmembrane region" description="Helical" evidence="1">
    <location>
        <begin position="23"/>
        <end position="44"/>
    </location>
</feature>
<evidence type="ECO:0000256" key="1">
    <source>
        <dbReference type="SAM" id="Phobius"/>
    </source>
</evidence>
<keyword evidence="3" id="KW-1185">Reference proteome</keyword>
<keyword evidence="1" id="KW-1133">Transmembrane helix</keyword>
<keyword evidence="1" id="KW-0472">Membrane</keyword>
<reference evidence="2" key="1">
    <citation type="journal article" date="2020" name="Stud. Mycol.">
        <title>101 Dothideomycetes genomes: a test case for predicting lifestyles and emergence of pathogens.</title>
        <authorList>
            <person name="Haridas S."/>
            <person name="Albert R."/>
            <person name="Binder M."/>
            <person name="Bloem J."/>
            <person name="Labutti K."/>
            <person name="Salamov A."/>
            <person name="Andreopoulos B."/>
            <person name="Baker S."/>
            <person name="Barry K."/>
            <person name="Bills G."/>
            <person name="Bluhm B."/>
            <person name="Cannon C."/>
            <person name="Castanera R."/>
            <person name="Culley D."/>
            <person name="Daum C."/>
            <person name="Ezra D."/>
            <person name="Gonzalez J."/>
            <person name="Henrissat B."/>
            <person name="Kuo A."/>
            <person name="Liang C."/>
            <person name="Lipzen A."/>
            <person name="Lutzoni F."/>
            <person name="Magnuson J."/>
            <person name="Mondo S."/>
            <person name="Nolan M."/>
            <person name="Ohm R."/>
            <person name="Pangilinan J."/>
            <person name="Park H.-J."/>
            <person name="Ramirez L."/>
            <person name="Alfaro M."/>
            <person name="Sun H."/>
            <person name="Tritt A."/>
            <person name="Yoshinaga Y."/>
            <person name="Zwiers L.-H."/>
            <person name="Turgeon B."/>
            <person name="Goodwin S."/>
            <person name="Spatafora J."/>
            <person name="Crous P."/>
            <person name="Grigoriev I."/>
        </authorList>
    </citation>
    <scope>NUCLEOTIDE SEQUENCE</scope>
    <source>
        <strain evidence="2">CBS 379.55</strain>
    </source>
</reference>
<dbReference type="GeneID" id="54553842"/>
<keyword evidence="1" id="KW-0812">Transmembrane</keyword>
<feature type="transmembrane region" description="Helical" evidence="1">
    <location>
        <begin position="121"/>
        <end position="143"/>
    </location>
</feature>
<evidence type="ECO:0000313" key="3">
    <source>
        <dbReference type="Proteomes" id="UP000800097"/>
    </source>
</evidence>
<dbReference type="Proteomes" id="UP000800097">
    <property type="component" value="Unassembled WGS sequence"/>
</dbReference>
<organism evidence="2 3">
    <name type="scientific">Westerdykella ornata</name>
    <dbReference type="NCBI Taxonomy" id="318751"/>
    <lineage>
        <taxon>Eukaryota</taxon>
        <taxon>Fungi</taxon>
        <taxon>Dikarya</taxon>
        <taxon>Ascomycota</taxon>
        <taxon>Pezizomycotina</taxon>
        <taxon>Dothideomycetes</taxon>
        <taxon>Pleosporomycetidae</taxon>
        <taxon>Pleosporales</taxon>
        <taxon>Sporormiaceae</taxon>
        <taxon>Westerdykella</taxon>
    </lineage>
</organism>
<dbReference type="RefSeq" id="XP_033656976.1">
    <property type="nucleotide sequence ID" value="XM_033800667.1"/>
</dbReference>
<evidence type="ECO:0000313" key="2">
    <source>
        <dbReference type="EMBL" id="KAF2279437.1"/>
    </source>
</evidence>
<dbReference type="AlphaFoldDB" id="A0A6A6JSS1"/>
<feature type="transmembrane region" description="Helical" evidence="1">
    <location>
        <begin position="65"/>
        <end position="84"/>
    </location>
</feature>
<gene>
    <name evidence="2" type="ORF">EI97DRAFT_455681</name>
</gene>
<dbReference type="OrthoDB" id="2688021at2759"/>
<accession>A0A6A6JSS1</accession>
<dbReference type="EMBL" id="ML986486">
    <property type="protein sequence ID" value="KAF2279437.1"/>
    <property type="molecule type" value="Genomic_DNA"/>
</dbReference>
<protein>
    <submittedName>
        <fullName evidence="2">Uncharacterized protein</fullName>
    </submittedName>
</protein>
<name>A0A6A6JSS1_WESOR</name>